<sequence>MSGHIPRSKLNPYIKNVWRDKEATYAKKAIRAQPENEGPWIYLKFLYVDDKKRLYTNPDLECLYVDVLAEAADRLKSSAELDPHYKVAYALVDSSGCIHALNLIVDLMAIGYQADRNTRLVEAVDVLFDKVLLLLLLTGSSRFD</sequence>
<reference evidence="1" key="1">
    <citation type="submission" date="2020-07" db="EMBL/GenBank/DDBJ databases">
        <title>Ethylene signaling mediates host invasion by parasitic plants.</title>
        <authorList>
            <person name="Yoshida S."/>
        </authorList>
    </citation>
    <scope>NUCLEOTIDE SEQUENCE</scope>
    <source>
        <strain evidence="1">Okayama</strain>
    </source>
</reference>
<dbReference type="OrthoDB" id="272289at2759"/>
<evidence type="ECO:0000313" key="2">
    <source>
        <dbReference type="Proteomes" id="UP000653305"/>
    </source>
</evidence>
<name>A0A830D0Y9_9LAMI</name>
<comment type="caution">
    <text evidence="1">The sequence shown here is derived from an EMBL/GenBank/DDBJ whole genome shotgun (WGS) entry which is preliminary data.</text>
</comment>
<dbReference type="Gene3D" id="1.25.40.120">
    <property type="entry name" value="Protein prenylyltransferase"/>
    <property type="match status" value="1"/>
</dbReference>
<dbReference type="EMBL" id="BMAC01001125">
    <property type="protein sequence ID" value="GFQ05821.1"/>
    <property type="molecule type" value="Genomic_DNA"/>
</dbReference>
<dbReference type="SUPFAM" id="SSF48439">
    <property type="entry name" value="Protein prenylyltransferase"/>
    <property type="match status" value="1"/>
</dbReference>
<dbReference type="Proteomes" id="UP000653305">
    <property type="component" value="Unassembled WGS sequence"/>
</dbReference>
<organism evidence="1 2">
    <name type="scientific">Phtheirospermum japonicum</name>
    <dbReference type="NCBI Taxonomy" id="374723"/>
    <lineage>
        <taxon>Eukaryota</taxon>
        <taxon>Viridiplantae</taxon>
        <taxon>Streptophyta</taxon>
        <taxon>Embryophyta</taxon>
        <taxon>Tracheophyta</taxon>
        <taxon>Spermatophyta</taxon>
        <taxon>Magnoliopsida</taxon>
        <taxon>eudicotyledons</taxon>
        <taxon>Gunneridae</taxon>
        <taxon>Pentapetalae</taxon>
        <taxon>asterids</taxon>
        <taxon>lamiids</taxon>
        <taxon>Lamiales</taxon>
        <taxon>Orobanchaceae</taxon>
        <taxon>Orobanchaceae incertae sedis</taxon>
        <taxon>Phtheirospermum</taxon>
    </lineage>
</organism>
<gene>
    <name evidence="1" type="ORF">PHJA_002726200</name>
</gene>
<accession>A0A830D0Y9</accession>
<evidence type="ECO:0000313" key="1">
    <source>
        <dbReference type="EMBL" id="GFQ05821.1"/>
    </source>
</evidence>
<keyword evidence="2" id="KW-1185">Reference proteome</keyword>
<dbReference type="GO" id="GO:0016740">
    <property type="term" value="F:transferase activity"/>
    <property type="evidence" value="ECO:0007669"/>
    <property type="project" value="UniProtKB-KW"/>
</dbReference>
<protein>
    <submittedName>
        <fullName evidence="1">Protein farnesyltransferase/ geranylgeranyltransferase type-1 subunit alpha</fullName>
    </submittedName>
</protein>
<proteinExistence type="predicted"/>
<dbReference type="AlphaFoldDB" id="A0A830D0Y9"/>
<keyword evidence="1" id="KW-0808">Transferase</keyword>